<evidence type="ECO:0000313" key="3">
    <source>
        <dbReference type="EMBL" id="PZQ82301.1"/>
    </source>
</evidence>
<dbReference type="InterPro" id="IPR038696">
    <property type="entry name" value="IalB_sf"/>
</dbReference>
<organism evidence="3 4">
    <name type="scientific">Ancylobacter novellus</name>
    <name type="common">Thiobacillus novellus</name>
    <dbReference type="NCBI Taxonomy" id="921"/>
    <lineage>
        <taxon>Bacteria</taxon>
        <taxon>Pseudomonadati</taxon>
        <taxon>Pseudomonadota</taxon>
        <taxon>Alphaproteobacteria</taxon>
        <taxon>Hyphomicrobiales</taxon>
        <taxon>Xanthobacteraceae</taxon>
        <taxon>Ancylobacter</taxon>
    </lineage>
</organism>
<comment type="caution">
    <text evidence="3">The sequence shown here is derived from an EMBL/GenBank/DDBJ whole genome shotgun (WGS) entry which is preliminary data.</text>
</comment>
<evidence type="ECO:0000256" key="2">
    <source>
        <dbReference type="SAM" id="SignalP"/>
    </source>
</evidence>
<dbReference type="EMBL" id="QFQD01000033">
    <property type="protein sequence ID" value="PZQ82301.1"/>
    <property type="molecule type" value="Genomic_DNA"/>
</dbReference>
<dbReference type="Pfam" id="PF06776">
    <property type="entry name" value="IalB"/>
    <property type="match status" value="1"/>
</dbReference>
<dbReference type="AlphaFoldDB" id="A0A2W5QU65"/>
<dbReference type="Gene3D" id="2.60.40.1880">
    <property type="entry name" value="Invasion associated locus B (IalB) protein"/>
    <property type="match status" value="1"/>
</dbReference>
<feature type="signal peptide" evidence="2">
    <location>
        <begin position="1"/>
        <end position="22"/>
    </location>
</feature>
<gene>
    <name evidence="3" type="ORF">DI549_11640</name>
</gene>
<protein>
    <submittedName>
        <fullName evidence="3">Invasion-associated locus B family protein</fullName>
    </submittedName>
</protein>
<evidence type="ECO:0000313" key="4">
    <source>
        <dbReference type="Proteomes" id="UP000248887"/>
    </source>
</evidence>
<reference evidence="3 4" key="1">
    <citation type="submission" date="2017-08" db="EMBL/GenBank/DDBJ databases">
        <title>Infants hospitalized years apart are colonized by the same room-sourced microbial strains.</title>
        <authorList>
            <person name="Brooks B."/>
            <person name="Olm M.R."/>
            <person name="Firek B.A."/>
            <person name="Baker R."/>
            <person name="Thomas B.C."/>
            <person name="Morowitz M.J."/>
            <person name="Banfield J.F."/>
        </authorList>
    </citation>
    <scope>NUCLEOTIDE SEQUENCE [LARGE SCALE GENOMIC DNA]</scope>
    <source>
        <strain evidence="3">S2_005_001_R2_27</strain>
    </source>
</reference>
<accession>A0A2W5QU65</accession>
<dbReference type="Proteomes" id="UP000248887">
    <property type="component" value="Unassembled WGS sequence"/>
</dbReference>
<proteinExistence type="predicted"/>
<feature type="chain" id="PRO_5016030443" evidence="2">
    <location>
        <begin position="23"/>
        <end position="200"/>
    </location>
</feature>
<sequence>MSSKLVGAAFLAGLIFAGPAQAQVTPAAPAQAAQPRPAAPAATRPAAPAATAADPSQPAETTATYQDWQMRCVTSDEKTRACEVLQKLQIQGQGLVATIAVGRADAKSPMILLIQVPQGVWLPAGMTLQVGENGKVVELEYKRCAQVCAAEAQLDAATVQSMKSSAGAGSFTFQDGAQRPVTLPVSFKGFAPALDASLKP</sequence>
<dbReference type="InterPro" id="IPR010642">
    <property type="entry name" value="Invasion_prot_B"/>
</dbReference>
<name>A0A2W5QU65_ANCNO</name>
<keyword evidence="2" id="KW-0732">Signal</keyword>
<evidence type="ECO:0000256" key="1">
    <source>
        <dbReference type="SAM" id="MobiDB-lite"/>
    </source>
</evidence>
<feature type="compositionally biased region" description="Low complexity" evidence="1">
    <location>
        <begin position="27"/>
        <end position="59"/>
    </location>
</feature>
<feature type="region of interest" description="Disordered" evidence="1">
    <location>
        <begin position="27"/>
        <end position="63"/>
    </location>
</feature>